<evidence type="ECO:0000256" key="1">
    <source>
        <dbReference type="ARBA" id="ARBA00002475"/>
    </source>
</evidence>
<dbReference type="PANTHER" id="PTHR23236">
    <property type="entry name" value="EUKARYOTIC TRANSLATION INITIATION FACTOR 4B/4H"/>
    <property type="match status" value="1"/>
</dbReference>
<dbReference type="PANTHER" id="PTHR23236:SF25">
    <property type="entry name" value="RNA-BINDING PROTEIN 34"/>
    <property type="match status" value="1"/>
</dbReference>
<feature type="domain" description="RRM" evidence="9">
    <location>
        <begin position="189"/>
        <end position="276"/>
    </location>
</feature>
<keyword evidence="11" id="KW-1185">Reference proteome</keyword>
<dbReference type="InterPro" id="IPR035979">
    <property type="entry name" value="RBD_domain_sf"/>
</dbReference>
<feature type="compositionally biased region" description="Basic and acidic residues" evidence="8">
    <location>
        <begin position="52"/>
        <end position="64"/>
    </location>
</feature>
<comment type="subcellular location">
    <subcellularLocation>
        <location evidence="2">Nucleus</location>
        <location evidence="2">Nucleolus</location>
    </subcellularLocation>
</comment>
<name>A0A9P8TG32_9ASCO</name>
<keyword evidence="6" id="KW-0539">Nucleus</keyword>
<organism evidence="10 11">
    <name type="scientific">Ogataea polymorpha</name>
    <dbReference type="NCBI Taxonomy" id="460523"/>
    <lineage>
        <taxon>Eukaryota</taxon>
        <taxon>Fungi</taxon>
        <taxon>Dikarya</taxon>
        <taxon>Ascomycota</taxon>
        <taxon>Saccharomycotina</taxon>
        <taxon>Pichiomycetes</taxon>
        <taxon>Pichiales</taxon>
        <taxon>Pichiaceae</taxon>
        <taxon>Ogataea</taxon>
    </lineage>
</organism>
<protein>
    <recommendedName>
        <fullName evidence="4">Nucleolar protein 12</fullName>
    </recommendedName>
</protein>
<feature type="compositionally biased region" description="Basic and acidic residues" evidence="8">
    <location>
        <begin position="325"/>
        <end position="345"/>
    </location>
</feature>
<evidence type="ECO:0000256" key="6">
    <source>
        <dbReference type="ARBA" id="ARBA00023242"/>
    </source>
</evidence>
<feature type="region of interest" description="Disordered" evidence="8">
    <location>
        <begin position="308"/>
        <end position="345"/>
    </location>
</feature>
<dbReference type="Pfam" id="PF00076">
    <property type="entry name" value="RRM_1"/>
    <property type="match status" value="1"/>
</dbReference>
<evidence type="ECO:0000256" key="8">
    <source>
        <dbReference type="SAM" id="MobiDB-lite"/>
    </source>
</evidence>
<evidence type="ECO:0000256" key="7">
    <source>
        <dbReference type="PROSITE-ProRule" id="PRU00176"/>
    </source>
</evidence>
<evidence type="ECO:0000313" key="11">
    <source>
        <dbReference type="Proteomes" id="UP000788993"/>
    </source>
</evidence>
<comment type="caution">
    <text evidence="10">The sequence shown here is derived from an EMBL/GenBank/DDBJ whole genome shotgun (WGS) entry which is preliminary data.</text>
</comment>
<dbReference type="EMBL" id="JAEUBD010000108">
    <property type="protein sequence ID" value="KAH3677479.1"/>
    <property type="molecule type" value="Genomic_DNA"/>
</dbReference>
<dbReference type="GO" id="GO:0005730">
    <property type="term" value="C:nucleolus"/>
    <property type="evidence" value="ECO:0007669"/>
    <property type="project" value="UniProtKB-SubCell"/>
</dbReference>
<dbReference type="PROSITE" id="PS50102">
    <property type="entry name" value="RRM"/>
    <property type="match status" value="2"/>
</dbReference>
<dbReference type="InterPro" id="IPR000504">
    <property type="entry name" value="RRM_dom"/>
</dbReference>
<accession>A0A9P8TG32</accession>
<evidence type="ECO:0000256" key="2">
    <source>
        <dbReference type="ARBA" id="ARBA00004604"/>
    </source>
</evidence>
<evidence type="ECO:0000256" key="4">
    <source>
        <dbReference type="ARBA" id="ARBA00015520"/>
    </source>
</evidence>
<dbReference type="GO" id="GO:0019843">
    <property type="term" value="F:rRNA binding"/>
    <property type="evidence" value="ECO:0007669"/>
    <property type="project" value="TreeGrafter"/>
</dbReference>
<evidence type="ECO:0000256" key="5">
    <source>
        <dbReference type="ARBA" id="ARBA00022884"/>
    </source>
</evidence>
<evidence type="ECO:0000256" key="3">
    <source>
        <dbReference type="ARBA" id="ARBA00007077"/>
    </source>
</evidence>
<evidence type="ECO:0000313" key="10">
    <source>
        <dbReference type="EMBL" id="KAH3677479.1"/>
    </source>
</evidence>
<dbReference type="SMART" id="SM00360">
    <property type="entry name" value="RRM"/>
    <property type="match status" value="2"/>
</dbReference>
<sequence length="345" mass="39105">MSDSLATLFAQPSRIDNKELVARKRTLIEIPKTEEEERALESGQQSNKRLKRAAEFAKSRKEESSTITSAPKYDPVVEKEKNKRTIFIGNLPTAIMASKKSTKELKALFKPFGKIESMRFRSFAVQSNLPRKAAYILHNVKDDDTTNCYMVFEKEEDSLKAVELNGTVFMDHHLRVDHVAQPLKHDNKLSVFVGNLDFEETEESLWRFFNETCSPDKSNVIANVRLVRDAKTNYGKGFAIVQFTDTNYVSKALLQNKKELTTSKKPRELRITRCRNQTVAPVKDRKLGLAVKAGKVVLEGERAKKGIRVKGIKNGGHAGGKKKPRNPEGRAARRSKEFRQKLGVK</sequence>
<dbReference type="SUPFAM" id="SSF54928">
    <property type="entry name" value="RNA-binding domain, RBD"/>
    <property type="match status" value="2"/>
</dbReference>
<reference evidence="10" key="1">
    <citation type="journal article" date="2021" name="Open Biol.">
        <title>Shared evolutionary footprints suggest mitochondrial oxidative damage underlies multiple complex I losses in fungi.</title>
        <authorList>
            <person name="Schikora-Tamarit M.A."/>
            <person name="Marcet-Houben M."/>
            <person name="Nosek J."/>
            <person name="Gabaldon T."/>
        </authorList>
    </citation>
    <scope>NUCLEOTIDE SEQUENCE</scope>
    <source>
        <strain evidence="10">NCAIM Y.01608</strain>
    </source>
</reference>
<feature type="domain" description="RRM" evidence="9">
    <location>
        <begin position="84"/>
        <end position="181"/>
    </location>
</feature>
<dbReference type="AlphaFoldDB" id="A0A9P8TG32"/>
<comment type="similarity">
    <text evidence="3">Belongs to the RRM RBM34 family.</text>
</comment>
<keyword evidence="5 7" id="KW-0694">RNA-binding</keyword>
<feature type="region of interest" description="Disordered" evidence="8">
    <location>
        <begin position="35"/>
        <end position="69"/>
    </location>
</feature>
<dbReference type="InterPro" id="IPR012677">
    <property type="entry name" value="Nucleotide-bd_a/b_plait_sf"/>
</dbReference>
<comment type="function">
    <text evidence="1">Involved in pre-25S rRNA processing.</text>
</comment>
<dbReference type="Gene3D" id="3.30.70.330">
    <property type="match status" value="2"/>
</dbReference>
<gene>
    <name evidence="10" type="ORF">OGATHE_000953</name>
</gene>
<proteinExistence type="inferred from homology"/>
<evidence type="ECO:0000259" key="9">
    <source>
        <dbReference type="PROSITE" id="PS50102"/>
    </source>
</evidence>
<reference evidence="10" key="2">
    <citation type="submission" date="2021-01" db="EMBL/GenBank/DDBJ databases">
        <authorList>
            <person name="Schikora-Tamarit M.A."/>
        </authorList>
    </citation>
    <scope>NUCLEOTIDE SEQUENCE</scope>
    <source>
        <strain evidence="10">NCAIM Y.01608</strain>
    </source>
</reference>
<dbReference type="Proteomes" id="UP000788993">
    <property type="component" value="Unassembled WGS sequence"/>
</dbReference>
<dbReference type="GO" id="GO:0000463">
    <property type="term" value="P:maturation of LSU-rRNA from tricistronic rRNA transcript (SSU-rRNA, 5.8S rRNA, LSU-rRNA)"/>
    <property type="evidence" value="ECO:0007669"/>
    <property type="project" value="TreeGrafter"/>
</dbReference>